<sequence length="547" mass="61147">MGNYETHDLAPVRDDERKELNLSRRITFKQFSKHINGEFHEACLTEIPWSIRDSISLYERMNASFNAISEIPPELPLRLPHLYFLDLSFNQIVGLPESFGLLFHLRTLLLRHNKLKALPNSFVHLIKLEKVDLSSNMLKELPEDIGKMEKLTKFNVSGNKLKTLPLSLGNCKTLTVLLALKNRLQDPSQSICDNGSEATINFLQKRFKNSVPSTKRNRSVPNPHSAHVQYIQTQTHTTNTPSRIKTPLLPPLGSSQLDADVLRDRVVVMMTVISTIQKTTLHIQRFYKMDTVLVHWCERGFPELGDSEGIILSETIYKVTSDKSFLEHPQTTAKKLLSQNLHLNGDKMNGNAVHDDERSSISSVSSLSSENGNTSMTSSVTSIYKTYTRSDSMTSISGCDTVGVDNGAIVRTAILGVPSFHDITEVTENVIRICSSTHADGKCLASSVLISVVVALLLQVKNERKRQNDIHNETTRCCTYWIAVQTGFQLILKAGDSNSNACVAGAILGCKIGFSQLPKDWVSGLRKKQTTWLNIRINHLLDMLGLP</sequence>
<dbReference type="EMBL" id="JARBDR010000918">
    <property type="protein sequence ID" value="KAJ8302188.1"/>
    <property type="molecule type" value="Genomic_DNA"/>
</dbReference>
<dbReference type="InterPro" id="IPR003591">
    <property type="entry name" value="Leu-rich_rpt_typical-subtyp"/>
</dbReference>
<dbReference type="SUPFAM" id="SSF52058">
    <property type="entry name" value="L domain-like"/>
    <property type="match status" value="1"/>
</dbReference>
<dbReference type="PROSITE" id="PS51450">
    <property type="entry name" value="LRR"/>
    <property type="match status" value="1"/>
</dbReference>
<evidence type="ECO:0000256" key="1">
    <source>
        <dbReference type="ARBA" id="ARBA00022614"/>
    </source>
</evidence>
<feature type="compositionally biased region" description="Low complexity" evidence="3">
    <location>
        <begin position="360"/>
        <end position="369"/>
    </location>
</feature>
<accession>A0ABQ9EG05</accession>
<organism evidence="5 6">
    <name type="scientific">Tegillarca granosa</name>
    <name type="common">Malaysian cockle</name>
    <name type="synonym">Anadara granosa</name>
    <dbReference type="NCBI Taxonomy" id="220873"/>
    <lineage>
        <taxon>Eukaryota</taxon>
        <taxon>Metazoa</taxon>
        <taxon>Spiralia</taxon>
        <taxon>Lophotrochozoa</taxon>
        <taxon>Mollusca</taxon>
        <taxon>Bivalvia</taxon>
        <taxon>Autobranchia</taxon>
        <taxon>Pteriomorphia</taxon>
        <taxon>Arcoida</taxon>
        <taxon>Arcoidea</taxon>
        <taxon>Arcidae</taxon>
        <taxon>Tegillarca</taxon>
    </lineage>
</organism>
<dbReference type="InterPro" id="IPR036705">
    <property type="entry name" value="Ribosyl_crysJ1_sf"/>
</dbReference>
<keyword evidence="2" id="KW-0677">Repeat</keyword>
<dbReference type="InterPro" id="IPR055414">
    <property type="entry name" value="LRR_R13L4/SHOC2-like"/>
</dbReference>
<protein>
    <recommendedName>
        <fullName evidence="4">Disease resistance R13L4/SHOC-2-like LRR domain-containing protein</fullName>
    </recommendedName>
</protein>
<evidence type="ECO:0000256" key="2">
    <source>
        <dbReference type="ARBA" id="ARBA00022737"/>
    </source>
</evidence>
<feature type="domain" description="Disease resistance R13L4/SHOC-2-like LRR" evidence="4">
    <location>
        <begin position="78"/>
        <end position="267"/>
    </location>
</feature>
<dbReference type="PANTHER" id="PTHR48051:SF1">
    <property type="entry name" value="RAS SUPPRESSOR PROTEIN 1"/>
    <property type="match status" value="1"/>
</dbReference>
<dbReference type="InterPro" id="IPR050216">
    <property type="entry name" value="LRR_domain-containing"/>
</dbReference>
<keyword evidence="1" id="KW-0433">Leucine-rich repeat</keyword>
<name>A0ABQ9EG05_TEGGR</name>
<dbReference type="InterPro" id="IPR001611">
    <property type="entry name" value="Leu-rich_rpt"/>
</dbReference>
<evidence type="ECO:0000259" key="4">
    <source>
        <dbReference type="Pfam" id="PF23598"/>
    </source>
</evidence>
<dbReference type="InterPro" id="IPR005502">
    <property type="entry name" value="Ribosyl_crysJ1"/>
</dbReference>
<feature type="region of interest" description="Disordered" evidence="3">
    <location>
        <begin position="347"/>
        <end position="377"/>
    </location>
</feature>
<dbReference type="SUPFAM" id="SSF101478">
    <property type="entry name" value="ADP-ribosylglycohydrolase"/>
    <property type="match status" value="1"/>
</dbReference>
<evidence type="ECO:0000256" key="3">
    <source>
        <dbReference type="SAM" id="MobiDB-lite"/>
    </source>
</evidence>
<dbReference type="InterPro" id="IPR032675">
    <property type="entry name" value="LRR_dom_sf"/>
</dbReference>
<dbReference type="SMART" id="SM00369">
    <property type="entry name" value="LRR_TYP"/>
    <property type="match status" value="4"/>
</dbReference>
<gene>
    <name evidence="5" type="ORF">KUTeg_021175</name>
</gene>
<reference evidence="5 6" key="1">
    <citation type="submission" date="2022-12" db="EMBL/GenBank/DDBJ databases">
        <title>Chromosome-level genome of Tegillarca granosa.</title>
        <authorList>
            <person name="Kim J."/>
        </authorList>
    </citation>
    <scope>NUCLEOTIDE SEQUENCE [LARGE SCALE GENOMIC DNA]</scope>
    <source>
        <strain evidence="5">Teg-2019</strain>
        <tissue evidence="5">Adductor muscle</tissue>
    </source>
</reference>
<dbReference type="PANTHER" id="PTHR48051">
    <property type="match status" value="1"/>
</dbReference>
<evidence type="ECO:0000313" key="5">
    <source>
        <dbReference type="EMBL" id="KAJ8302188.1"/>
    </source>
</evidence>
<proteinExistence type="predicted"/>
<dbReference type="Pfam" id="PF23598">
    <property type="entry name" value="LRR_14"/>
    <property type="match status" value="1"/>
</dbReference>
<keyword evidence="6" id="KW-1185">Reference proteome</keyword>
<dbReference type="Pfam" id="PF03747">
    <property type="entry name" value="ADP_ribosyl_GH"/>
    <property type="match status" value="1"/>
</dbReference>
<dbReference type="Gene3D" id="3.80.10.10">
    <property type="entry name" value="Ribonuclease Inhibitor"/>
    <property type="match status" value="1"/>
</dbReference>
<evidence type="ECO:0000313" key="6">
    <source>
        <dbReference type="Proteomes" id="UP001217089"/>
    </source>
</evidence>
<dbReference type="Proteomes" id="UP001217089">
    <property type="component" value="Unassembled WGS sequence"/>
</dbReference>
<dbReference type="Gene3D" id="1.10.4080.10">
    <property type="entry name" value="ADP-ribosylation/Crystallin J1"/>
    <property type="match status" value="1"/>
</dbReference>
<dbReference type="SMART" id="SM00364">
    <property type="entry name" value="LRR_BAC"/>
    <property type="match status" value="3"/>
</dbReference>
<comment type="caution">
    <text evidence="5">The sequence shown here is derived from an EMBL/GenBank/DDBJ whole genome shotgun (WGS) entry which is preliminary data.</text>
</comment>